<evidence type="ECO:0000256" key="1">
    <source>
        <dbReference type="ARBA" id="ARBA00022670"/>
    </source>
</evidence>
<dbReference type="Gene3D" id="3.30.70.360">
    <property type="match status" value="1"/>
</dbReference>
<keyword evidence="6" id="KW-1185">Reference proteome</keyword>
<sequence length="484" mass="51957">MNREQLIQSVQCYFDDGRFAADLRRRVAWRTESDTGQSLPALRGYLCDEIVPWLQPLGFDCEVLDNPEPPGGPLLLARRVEDPGLPTLLSYGHGDVVSGQDSAWRAGLSPWELTIEGERWYGRGTADNKGQHSISLAALAHTLAARQGRLGYNVTLLMEMGEEAGSPGLAAFCTQHRAALRADLLVACDGPRVHAERPTLFLGARGVMNFSLTVRCRDKAYHSGNWGGVLANPATVLVHALSTLVDAKGRILVQCLLPPAMPEKLRTALQDIAIGTGADDPVLTPGWGEPGLTAAQRLVGWNTLELLALGAGSAQRPVNAIAPHAVAHCQLRFVVGTDWRNALAGLRQHLDAQGFGDVAITPAMAYGATRLDLNNPWVDWTLASIRRSTGQVPTLLPNLAGSLPNEVFADILGLPTLWLPHSYPACAQHAPNEHLLAPVAREGLAMMAGLFWDLGEAPGTPWEEGRLDGARASGMALPSCVPCQ</sequence>
<dbReference type="Proteomes" id="UP001208935">
    <property type="component" value="Unassembled WGS sequence"/>
</dbReference>
<dbReference type="InterPro" id="IPR002933">
    <property type="entry name" value="Peptidase_M20"/>
</dbReference>
<gene>
    <name evidence="5" type="ORF">D5039_15700</name>
</gene>
<evidence type="ECO:0000256" key="2">
    <source>
        <dbReference type="ARBA" id="ARBA00022723"/>
    </source>
</evidence>
<dbReference type="InterPro" id="IPR051458">
    <property type="entry name" value="Cyt/Met_Dipeptidase"/>
</dbReference>
<keyword evidence="2" id="KW-0479">Metal-binding</keyword>
<dbReference type="EMBL" id="QZCW01000003">
    <property type="protein sequence ID" value="MCW5322544.1"/>
    <property type="molecule type" value="Genomic_DNA"/>
</dbReference>
<evidence type="ECO:0000256" key="3">
    <source>
        <dbReference type="ARBA" id="ARBA00022801"/>
    </source>
</evidence>
<dbReference type="Pfam" id="PF07687">
    <property type="entry name" value="M20_dimer"/>
    <property type="match status" value="1"/>
</dbReference>
<dbReference type="RefSeq" id="WP_265282773.1">
    <property type="nucleotide sequence ID" value="NZ_QZCW01000003.1"/>
</dbReference>
<dbReference type="PANTHER" id="PTHR43270">
    <property type="entry name" value="BETA-ALA-HIS DIPEPTIDASE"/>
    <property type="match status" value="1"/>
</dbReference>
<evidence type="ECO:0000259" key="4">
    <source>
        <dbReference type="Pfam" id="PF07687"/>
    </source>
</evidence>
<protein>
    <submittedName>
        <fullName evidence="5">M20 peptidase family dipeptidase</fullName>
    </submittedName>
</protein>
<dbReference type="SUPFAM" id="SSF53187">
    <property type="entry name" value="Zn-dependent exopeptidases"/>
    <property type="match status" value="1"/>
</dbReference>
<organism evidence="5 6">
    <name type="scientific">Verminephrobacter aporrectodeae subsp. tuberculatae</name>
    <dbReference type="NCBI Taxonomy" id="1110392"/>
    <lineage>
        <taxon>Bacteria</taxon>
        <taxon>Pseudomonadati</taxon>
        <taxon>Pseudomonadota</taxon>
        <taxon>Betaproteobacteria</taxon>
        <taxon>Burkholderiales</taxon>
        <taxon>Comamonadaceae</taxon>
        <taxon>Verminephrobacter</taxon>
    </lineage>
</organism>
<comment type="caution">
    <text evidence="5">The sequence shown here is derived from an EMBL/GenBank/DDBJ whole genome shotgun (WGS) entry which is preliminary data.</text>
</comment>
<accession>A0ABT3KW24</accession>
<keyword evidence="1" id="KW-0645">Protease</keyword>
<dbReference type="Gene3D" id="3.40.630.10">
    <property type="entry name" value="Zn peptidases"/>
    <property type="match status" value="1"/>
</dbReference>
<dbReference type="InterPro" id="IPR011650">
    <property type="entry name" value="Peptidase_M20_dimer"/>
</dbReference>
<proteinExistence type="predicted"/>
<reference evidence="6" key="1">
    <citation type="submission" date="2023-07" db="EMBL/GenBank/DDBJ databases">
        <title>Verminephrobacter genomes.</title>
        <authorList>
            <person name="Lund M.B."/>
        </authorList>
    </citation>
    <scope>NUCLEOTIDE SEQUENCE [LARGE SCALE GENOMIC DNA]</scope>
    <source>
        <strain evidence="6">AtM5-05</strain>
    </source>
</reference>
<evidence type="ECO:0000313" key="6">
    <source>
        <dbReference type="Proteomes" id="UP001208935"/>
    </source>
</evidence>
<dbReference type="Pfam" id="PF01546">
    <property type="entry name" value="Peptidase_M20"/>
    <property type="match status" value="1"/>
</dbReference>
<dbReference type="PANTHER" id="PTHR43270:SF12">
    <property type="entry name" value="SUCCINYL-DIAMINOPIMELATE DESUCCINYLASE"/>
    <property type="match status" value="1"/>
</dbReference>
<feature type="domain" description="Peptidase M20 dimerisation" evidence="4">
    <location>
        <begin position="203"/>
        <end position="353"/>
    </location>
</feature>
<dbReference type="NCBIfam" id="NF005478">
    <property type="entry name" value="PRK07079.1"/>
    <property type="match status" value="1"/>
</dbReference>
<evidence type="ECO:0000313" key="5">
    <source>
        <dbReference type="EMBL" id="MCW5322544.1"/>
    </source>
</evidence>
<keyword evidence="3" id="KW-0378">Hydrolase</keyword>
<name>A0ABT3KW24_9BURK</name>